<sequence length="152" mass="17570">MKTAMDNNMLGVLFNMSKPQIRRAVSSIRQVLSNKFVPNHLGFKHITRDAVIRHKQHKTEDANSSRLITKIRWVVESVNARIKTWRYLARQLPNSQIPYVGEYVRIISALCNKYRPPLSSGDEENDLQTAAKMRHLSTQTNLLQTETLLRKS</sequence>
<proteinExistence type="predicted"/>
<dbReference type="InterPro" id="IPR027806">
    <property type="entry name" value="HARBI1_dom"/>
</dbReference>
<accession>A0A8W8ILX5</accession>
<keyword evidence="5" id="KW-1185">Reference proteome</keyword>
<feature type="domain" description="DDE Tnp4" evidence="3">
    <location>
        <begin position="53"/>
        <end position="112"/>
    </location>
</feature>
<evidence type="ECO:0000256" key="1">
    <source>
        <dbReference type="ARBA" id="ARBA00001968"/>
    </source>
</evidence>
<dbReference type="GO" id="GO:0046872">
    <property type="term" value="F:metal ion binding"/>
    <property type="evidence" value="ECO:0007669"/>
    <property type="project" value="UniProtKB-KW"/>
</dbReference>
<dbReference type="EnsemblMetazoa" id="G14911.1">
    <property type="protein sequence ID" value="G14911.1:cds"/>
    <property type="gene ID" value="G14911"/>
</dbReference>
<organism evidence="4 5">
    <name type="scientific">Magallana gigas</name>
    <name type="common">Pacific oyster</name>
    <name type="synonym">Crassostrea gigas</name>
    <dbReference type="NCBI Taxonomy" id="29159"/>
    <lineage>
        <taxon>Eukaryota</taxon>
        <taxon>Metazoa</taxon>
        <taxon>Spiralia</taxon>
        <taxon>Lophotrochozoa</taxon>
        <taxon>Mollusca</taxon>
        <taxon>Bivalvia</taxon>
        <taxon>Autobranchia</taxon>
        <taxon>Pteriomorphia</taxon>
        <taxon>Ostreida</taxon>
        <taxon>Ostreoidea</taxon>
        <taxon>Ostreidae</taxon>
        <taxon>Magallana</taxon>
    </lineage>
</organism>
<evidence type="ECO:0000256" key="2">
    <source>
        <dbReference type="ARBA" id="ARBA00022723"/>
    </source>
</evidence>
<evidence type="ECO:0000313" key="5">
    <source>
        <dbReference type="Proteomes" id="UP000005408"/>
    </source>
</evidence>
<evidence type="ECO:0000313" key="4">
    <source>
        <dbReference type="EnsemblMetazoa" id="G14911.1:cds"/>
    </source>
</evidence>
<keyword evidence="2" id="KW-0479">Metal-binding</keyword>
<comment type="cofactor">
    <cofactor evidence="1">
        <name>a divalent metal cation</name>
        <dbReference type="ChEBI" id="CHEBI:60240"/>
    </cofactor>
</comment>
<name>A0A8W8ILX5_MAGGI</name>
<reference evidence="4" key="1">
    <citation type="submission" date="2022-08" db="UniProtKB">
        <authorList>
            <consortium name="EnsemblMetazoa"/>
        </authorList>
    </citation>
    <scope>IDENTIFICATION</scope>
    <source>
        <strain evidence="4">05x7-T-G4-1.051#20</strain>
    </source>
</reference>
<dbReference type="Pfam" id="PF13359">
    <property type="entry name" value="DDE_Tnp_4"/>
    <property type="match status" value="1"/>
</dbReference>
<dbReference type="AlphaFoldDB" id="A0A8W8ILX5"/>
<evidence type="ECO:0000259" key="3">
    <source>
        <dbReference type="Pfam" id="PF13359"/>
    </source>
</evidence>
<dbReference type="Proteomes" id="UP000005408">
    <property type="component" value="Unassembled WGS sequence"/>
</dbReference>
<protein>
    <recommendedName>
        <fullName evidence="3">DDE Tnp4 domain-containing protein</fullName>
    </recommendedName>
</protein>